<dbReference type="InterPro" id="IPR011990">
    <property type="entry name" value="TPR-like_helical_dom_sf"/>
</dbReference>
<keyword evidence="5" id="KW-0812">Transmembrane</keyword>
<dbReference type="Pfam" id="PF14938">
    <property type="entry name" value="SNAP"/>
    <property type="match status" value="2"/>
</dbReference>
<evidence type="ECO:0000313" key="6">
    <source>
        <dbReference type="EMBL" id="MEQ2184883.1"/>
    </source>
</evidence>
<feature type="non-terminal residue" evidence="6">
    <location>
        <position position="1"/>
    </location>
</feature>
<dbReference type="Proteomes" id="UP001476798">
    <property type="component" value="Unassembled WGS sequence"/>
</dbReference>
<evidence type="ECO:0000256" key="1">
    <source>
        <dbReference type="ARBA" id="ARBA00010050"/>
    </source>
</evidence>
<evidence type="ECO:0000313" key="7">
    <source>
        <dbReference type="Proteomes" id="UP001476798"/>
    </source>
</evidence>
<keyword evidence="5" id="KW-0472">Membrane</keyword>
<comment type="similarity">
    <text evidence="1">Belongs to the SNAP family.</text>
</comment>
<dbReference type="EMBL" id="JAHRIO010080773">
    <property type="protein sequence ID" value="MEQ2184883.1"/>
    <property type="molecule type" value="Genomic_DNA"/>
</dbReference>
<keyword evidence="5" id="KW-1133">Transmembrane helix</keyword>
<dbReference type="PANTHER" id="PTHR13768">
    <property type="entry name" value="SOLUBLE NSF ATTACHMENT PROTEIN SNAP"/>
    <property type="match status" value="1"/>
</dbReference>
<organism evidence="6 7">
    <name type="scientific">Goodea atripinnis</name>
    <dbReference type="NCBI Taxonomy" id="208336"/>
    <lineage>
        <taxon>Eukaryota</taxon>
        <taxon>Metazoa</taxon>
        <taxon>Chordata</taxon>
        <taxon>Craniata</taxon>
        <taxon>Vertebrata</taxon>
        <taxon>Euteleostomi</taxon>
        <taxon>Actinopterygii</taxon>
        <taxon>Neopterygii</taxon>
        <taxon>Teleostei</taxon>
        <taxon>Neoteleostei</taxon>
        <taxon>Acanthomorphata</taxon>
        <taxon>Ovalentaria</taxon>
        <taxon>Atherinomorphae</taxon>
        <taxon>Cyprinodontiformes</taxon>
        <taxon>Goodeidae</taxon>
        <taxon>Goodea</taxon>
    </lineage>
</organism>
<evidence type="ECO:0000256" key="4">
    <source>
        <dbReference type="ARBA" id="ARBA00022927"/>
    </source>
</evidence>
<dbReference type="InterPro" id="IPR000744">
    <property type="entry name" value="NSF_attach"/>
</dbReference>
<gene>
    <name evidence="6" type="ORF">GOODEAATRI_012557</name>
</gene>
<evidence type="ECO:0000256" key="2">
    <source>
        <dbReference type="ARBA" id="ARBA00022448"/>
    </source>
</evidence>
<evidence type="ECO:0000256" key="5">
    <source>
        <dbReference type="SAM" id="Phobius"/>
    </source>
</evidence>
<protein>
    <recommendedName>
        <fullName evidence="8">Alpha-soluble NSF attachment protein</fullName>
    </recommendedName>
</protein>
<keyword evidence="2" id="KW-0813">Transport</keyword>
<feature type="transmembrane region" description="Helical" evidence="5">
    <location>
        <begin position="83"/>
        <end position="105"/>
    </location>
</feature>
<proteinExistence type="inferred from homology"/>
<reference evidence="6 7" key="1">
    <citation type="submission" date="2021-06" db="EMBL/GenBank/DDBJ databases">
        <authorList>
            <person name="Palmer J.M."/>
        </authorList>
    </citation>
    <scope>NUCLEOTIDE SEQUENCE [LARGE SCALE GENOMIC DNA]</scope>
    <source>
        <strain evidence="6 7">GA_2019</strain>
        <tissue evidence="6">Muscle</tissue>
    </source>
</reference>
<comment type="caution">
    <text evidence="6">The sequence shown here is derived from an EMBL/GenBank/DDBJ whole genome shotgun (WGS) entry which is preliminary data.</text>
</comment>
<name>A0ABV0PNA8_9TELE</name>
<keyword evidence="4" id="KW-0653">Protein transport</keyword>
<dbReference type="PANTHER" id="PTHR13768:SF8">
    <property type="entry name" value="ALPHA-SOLUBLE NSF ATTACHMENT PROTEIN"/>
    <property type="match status" value="1"/>
</dbReference>
<evidence type="ECO:0000256" key="3">
    <source>
        <dbReference type="ARBA" id="ARBA00022892"/>
    </source>
</evidence>
<sequence>KFVDFRNYSLLPIVGKNLAKMDNSGKEKEAAALMAEAEKKLKSSQSFFGSLFGSSSKLEEACDMYVRAANMYKMAKNWCGKSAMILSSFFSVYVTMMTLLTYLLILSAAGNAFSKAAHLHLQMQSKHDAATNLIDAGNAFKKADPQGESSSCNTGWSAGKAYTDFYKLLCNV</sequence>
<keyword evidence="7" id="KW-1185">Reference proteome</keyword>
<dbReference type="SUPFAM" id="SSF48452">
    <property type="entry name" value="TPR-like"/>
    <property type="match status" value="1"/>
</dbReference>
<dbReference type="Gene3D" id="1.25.40.10">
    <property type="entry name" value="Tetratricopeptide repeat domain"/>
    <property type="match status" value="2"/>
</dbReference>
<accession>A0ABV0PNA8</accession>
<keyword evidence="3" id="KW-0931">ER-Golgi transport</keyword>
<evidence type="ECO:0008006" key="8">
    <source>
        <dbReference type="Google" id="ProtNLM"/>
    </source>
</evidence>